<keyword evidence="2" id="KW-1185">Reference proteome</keyword>
<dbReference type="RefSeq" id="WP_094969430.1">
    <property type="nucleotide sequence ID" value="NZ_NGJN01000011.1"/>
</dbReference>
<proteinExistence type="predicted"/>
<protein>
    <submittedName>
        <fullName evidence="1">Uncharacterized protein</fullName>
    </submittedName>
</protein>
<reference evidence="1 2" key="1">
    <citation type="submission" date="2017-05" db="EMBL/GenBank/DDBJ databases">
        <title>The draft genome sequence of Idiomarina salinarum WNB302.</title>
        <authorList>
            <person name="Sun Y."/>
            <person name="Chen B."/>
            <person name="Du Z."/>
        </authorList>
    </citation>
    <scope>NUCLEOTIDE SEQUENCE [LARGE SCALE GENOMIC DNA]</scope>
    <source>
        <strain evidence="1 2">WNB302</strain>
    </source>
</reference>
<dbReference type="Proteomes" id="UP000216840">
    <property type="component" value="Unassembled WGS sequence"/>
</dbReference>
<name>A0A265UM28_9FLAO</name>
<dbReference type="EMBL" id="NGJN01000011">
    <property type="protein sequence ID" value="OZV66394.1"/>
    <property type="molecule type" value="Genomic_DNA"/>
</dbReference>
<evidence type="ECO:0000313" key="2">
    <source>
        <dbReference type="Proteomes" id="UP000216840"/>
    </source>
</evidence>
<sequence length="165" mass="19687">MATIKVKQITYIIAIIFSVSVYGQEFSKSDFVKTDWFVNNENGAFMKSDTLKFIKYSNKALDDEYIKYKEYELQYLGHGYFVELDFKRGRKMNYRFRVNNSATGFDFKKCRWDFDKKTSIISIYRDDELMMKIKPIKRKKIKIESRLAKDGGFLETTEITFSRIK</sequence>
<gene>
    <name evidence="1" type="ORF">CA834_14415</name>
</gene>
<organism evidence="1 2">
    <name type="scientific">Winogradskyella aurantia</name>
    <dbReference type="NCBI Taxonomy" id="1915063"/>
    <lineage>
        <taxon>Bacteria</taxon>
        <taxon>Pseudomonadati</taxon>
        <taxon>Bacteroidota</taxon>
        <taxon>Flavobacteriia</taxon>
        <taxon>Flavobacteriales</taxon>
        <taxon>Flavobacteriaceae</taxon>
        <taxon>Winogradskyella</taxon>
    </lineage>
</organism>
<comment type="caution">
    <text evidence="1">The sequence shown here is derived from an EMBL/GenBank/DDBJ whole genome shotgun (WGS) entry which is preliminary data.</text>
</comment>
<evidence type="ECO:0000313" key="1">
    <source>
        <dbReference type="EMBL" id="OZV66394.1"/>
    </source>
</evidence>
<accession>A0A265UM28</accession>
<dbReference type="OrthoDB" id="1467915at2"/>
<dbReference type="AlphaFoldDB" id="A0A265UM28"/>